<dbReference type="InterPro" id="IPR050339">
    <property type="entry name" value="CC_SR_Kinase"/>
</dbReference>
<dbReference type="STRING" id="284592.Q6BT72"/>
<dbReference type="GeneID" id="2901652"/>
<dbReference type="EMBL" id="CR382136">
    <property type="protein sequence ID" value="CAG86733.2"/>
    <property type="molecule type" value="Genomic_DNA"/>
</dbReference>
<feature type="region of interest" description="Disordered" evidence="7">
    <location>
        <begin position="409"/>
        <end position="439"/>
    </location>
</feature>
<organism evidence="9 10">
    <name type="scientific">Debaryomyces hansenii (strain ATCC 36239 / CBS 767 / BCRC 21394 / JCM 1990 / NBRC 0083 / IGC 2968)</name>
    <name type="common">Yeast</name>
    <name type="synonym">Torulaspora hansenii</name>
    <dbReference type="NCBI Taxonomy" id="284592"/>
    <lineage>
        <taxon>Eukaryota</taxon>
        <taxon>Fungi</taxon>
        <taxon>Dikarya</taxon>
        <taxon>Ascomycota</taxon>
        <taxon>Saccharomycotina</taxon>
        <taxon>Pichiomycetes</taxon>
        <taxon>Debaryomycetaceae</taxon>
        <taxon>Debaryomyces</taxon>
    </lineage>
</organism>
<protein>
    <submittedName>
        <fullName evidence="9">DEHA2D03014p</fullName>
    </submittedName>
</protein>
<accession>Q6BT72</accession>
<evidence type="ECO:0000256" key="4">
    <source>
        <dbReference type="ARBA" id="ARBA00022840"/>
    </source>
</evidence>
<dbReference type="AlphaFoldDB" id="Q6BT72"/>
<dbReference type="Proteomes" id="UP000000599">
    <property type="component" value="Chromosome D"/>
</dbReference>
<name>Q6BT72_DEBHA</name>
<reference evidence="9 10" key="1">
    <citation type="journal article" date="2004" name="Nature">
        <title>Genome evolution in yeasts.</title>
        <authorList>
            <consortium name="Genolevures"/>
            <person name="Dujon B."/>
            <person name="Sherman D."/>
            <person name="Fischer G."/>
            <person name="Durrens P."/>
            <person name="Casaregola S."/>
            <person name="Lafontaine I."/>
            <person name="de Montigny J."/>
            <person name="Marck C."/>
            <person name="Neuveglise C."/>
            <person name="Talla E."/>
            <person name="Goffard N."/>
            <person name="Frangeul L."/>
            <person name="Aigle M."/>
            <person name="Anthouard V."/>
            <person name="Babour A."/>
            <person name="Barbe V."/>
            <person name="Barnay S."/>
            <person name="Blanchin S."/>
            <person name="Beckerich J.M."/>
            <person name="Beyne E."/>
            <person name="Bleykasten C."/>
            <person name="Boisrame A."/>
            <person name="Boyer J."/>
            <person name="Cattolico L."/>
            <person name="Confanioleri F."/>
            <person name="de Daruvar A."/>
            <person name="Despons L."/>
            <person name="Fabre E."/>
            <person name="Fairhead C."/>
            <person name="Ferry-Dumazet H."/>
            <person name="Groppi A."/>
            <person name="Hantraye F."/>
            <person name="Hennequin C."/>
            <person name="Jauniaux N."/>
            <person name="Joyet P."/>
            <person name="Kachouri R."/>
            <person name="Kerrest A."/>
            <person name="Koszul R."/>
            <person name="Lemaire M."/>
            <person name="Lesur I."/>
            <person name="Ma L."/>
            <person name="Muller H."/>
            <person name="Nicaud J.M."/>
            <person name="Nikolski M."/>
            <person name="Oztas S."/>
            <person name="Ozier-Kalogeropoulos O."/>
            <person name="Pellenz S."/>
            <person name="Potier S."/>
            <person name="Richard G.F."/>
            <person name="Straub M.L."/>
            <person name="Suleau A."/>
            <person name="Swennene D."/>
            <person name="Tekaia F."/>
            <person name="Wesolowski-Louvel M."/>
            <person name="Westhof E."/>
            <person name="Wirth B."/>
            <person name="Zeniou-Meyer M."/>
            <person name="Zivanovic I."/>
            <person name="Bolotin-Fukuhara M."/>
            <person name="Thierry A."/>
            <person name="Bouchier C."/>
            <person name="Caudron B."/>
            <person name="Scarpelli C."/>
            <person name="Gaillardin C."/>
            <person name="Weissenbach J."/>
            <person name="Wincker P."/>
            <person name="Souciet J.L."/>
        </authorList>
    </citation>
    <scope>NUCLEOTIDE SEQUENCE [LARGE SCALE GENOMIC DNA]</scope>
    <source>
        <strain evidence="10">ATCC 36239 / CBS 767 / BCRC 21394 / JCM 1990 / NBRC 0083 / IGC 2968</strain>
    </source>
</reference>
<dbReference type="SUPFAM" id="SSF56112">
    <property type="entry name" value="Protein kinase-like (PK-like)"/>
    <property type="match status" value="1"/>
</dbReference>
<dbReference type="PROSITE" id="PS50011">
    <property type="entry name" value="PROTEIN_KINASE_DOM"/>
    <property type="match status" value="1"/>
</dbReference>
<dbReference type="HOGENOM" id="CLU_009087_0_0_1"/>
<evidence type="ECO:0000256" key="3">
    <source>
        <dbReference type="ARBA" id="ARBA00022777"/>
    </source>
</evidence>
<dbReference type="RefSeq" id="XP_458598.2">
    <property type="nucleotide sequence ID" value="XM_458598.1"/>
</dbReference>
<proteinExistence type="inferred from homology"/>
<dbReference type="PROSITE" id="PS00108">
    <property type="entry name" value="PROTEIN_KINASE_ST"/>
    <property type="match status" value="1"/>
</dbReference>
<dbReference type="VEuPathDB" id="FungiDB:DEHA2D03014g"/>
<feature type="domain" description="Protein kinase" evidence="8">
    <location>
        <begin position="827"/>
        <end position="1162"/>
    </location>
</feature>
<feature type="compositionally biased region" description="Polar residues" evidence="7">
    <location>
        <begin position="43"/>
        <end position="80"/>
    </location>
</feature>
<dbReference type="PROSITE" id="PS00107">
    <property type="entry name" value="PROTEIN_KINASE_ATP"/>
    <property type="match status" value="1"/>
</dbReference>
<dbReference type="InParanoid" id="Q6BT72"/>
<dbReference type="GO" id="GO:0005524">
    <property type="term" value="F:ATP binding"/>
    <property type="evidence" value="ECO:0007669"/>
    <property type="project" value="UniProtKB-UniRule"/>
</dbReference>
<feature type="region of interest" description="Disordered" evidence="7">
    <location>
        <begin position="1"/>
        <end position="80"/>
    </location>
</feature>
<feature type="region of interest" description="Disordered" evidence="7">
    <location>
        <begin position="140"/>
        <end position="173"/>
    </location>
</feature>
<dbReference type="Gene3D" id="3.30.200.20">
    <property type="entry name" value="Phosphorylase Kinase, domain 1"/>
    <property type="match status" value="1"/>
</dbReference>
<keyword evidence="4 6" id="KW-0067">ATP-binding</keyword>
<keyword evidence="3" id="KW-0418">Kinase</keyword>
<dbReference type="GO" id="GO:0004713">
    <property type="term" value="F:protein tyrosine kinase activity"/>
    <property type="evidence" value="ECO:0007669"/>
    <property type="project" value="TreeGrafter"/>
</dbReference>
<evidence type="ECO:0000313" key="9">
    <source>
        <dbReference type="EMBL" id="CAG86733.2"/>
    </source>
</evidence>
<sequence>MNYQRPPISAGANTTPSNRSSQSTTQTSEQDDSSSDGMDFLTPKSTAKNMVKTPKSTARTPKNTVKTQQAKRSFNYHQPSSNQLDYFANNHFSRSFNSLILDDIKDELSASGKKKINKSPPFNVKHDYYGDNDSLDDCIEDDDKPVTFDSDINDTKADTDVNDTRADDDFDNTQAYQSPTLKEIKPKKLFRRDGTHNTSTDPDVSSNSQQSSIKRSFKFLNLSIDSSNKALDLYGTGTSKILEDDVDYISDLNEIGAPFVNSPITSRNAATSVSPVNAYSPRENKTPLNKFKRPHQLVSQSPSPSSQKYLTSKHSFYTQHQHQSQNESLSNSVSNSIQNSLPNSGGNSFLNLNSYFNSNSLTFNIDQAPSTSSAPTSTLNKTGVYSPSKLGGKGFKMFKNADKDAIISPNRSIGRSQFDNPEIPNHELHSDNDVNRPSTSLGIFESNKLLPSSASYKQAMRSKKPLPTGNKLRKTNSIKSPFTAMDSHPNYSSNLGFEYYNLDNLDIMDLDDDSPSKTKKIPKSASANSAPNSIQIYKDTEAEMLRNKKKLKNYDLNKDPVYNDDKENAGSLKLSKKASYQFVKPLQTAFRSTGLVKKNSVNHNLNDASQRKLPPETPIKKHPMATLDTTCTTIHNTSPIGNGNNKEFKASNLSNVVSSAHDETTAFDDNSELSIEIGRNVSHVANNDSNSSFFKISSAQGSSKNISLNADNDLDLDLELNDIIPETPTKSVKKSHSIPANFSPISYNNSSSVNATKSKLVDLKKFKDFSNEPSTPTYHLHNPIIKIEKSSSSNMLDSITSSQQTLCNEISEKPTKIDDHLMNKFGMKNIKYLGAGEFSIAYECSFQDQKFAIKKTKKPVYGKLERKAIMREIEALRVLSSVKDNEMVNLQEQDEGKENLVYFIEAWDFNNFFYIMTEYCEGGTLFEFLEEHKNYKLDEFRIWKILIEILNGLKFIHSNNYLHLDLKPANIFITFEGYLKIGDFGLATKLPILEKDFDLEGDRNYIAPELINDKIYTPFADIFSVGLIILEIAANIILPDNGSPWRKLRSGDLSDAGKLSSDNISDFLQHQNFSSLTSYNSSDSLLHHSHLQHKQYQHLQNHHQHHQLFKKIDVKHLIPSWAPEFLVSKDTNSLDKLVSNMLKPNPFDRPNTKMILESEECTTIENRRKAGATIFEGEFGPGDED</sequence>
<keyword evidence="1" id="KW-0808">Transferase</keyword>
<evidence type="ECO:0000313" key="10">
    <source>
        <dbReference type="Proteomes" id="UP000000599"/>
    </source>
</evidence>
<dbReference type="Pfam" id="PF00069">
    <property type="entry name" value="Pkinase"/>
    <property type="match status" value="1"/>
</dbReference>
<dbReference type="OMA" id="KMFKNAN"/>
<dbReference type="PANTHER" id="PTHR11042">
    <property type="entry name" value="EUKARYOTIC TRANSLATION INITIATION FACTOR 2-ALPHA KINASE EIF2-ALPHA KINASE -RELATED"/>
    <property type="match status" value="1"/>
</dbReference>
<keyword evidence="2 6" id="KW-0547">Nucleotide-binding</keyword>
<feature type="binding site" evidence="6">
    <location>
        <position position="855"/>
    </location>
    <ligand>
        <name>ATP</name>
        <dbReference type="ChEBI" id="CHEBI:30616"/>
    </ligand>
</feature>
<dbReference type="GO" id="GO:0005737">
    <property type="term" value="C:cytoplasm"/>
    <property type="evidence" value="ECO:0007669"/>
    <property type="project" value="TreeGrafter"/>
</dbReference>
<feature type="compositionally biased region" description="Polar residues" evidence="7">
    <location>
        <begin position="308"/>
        <end position="338"/>
    </location>
</feature>
<evidence type="ECO:0000259" key="8">
    <source>
        <dbReference type="PROSITE" id="PS50011"/>
    </source>
</evidence>
<feature type="compositionally biased region" description="Basic and acidic residues" evidence="7">
    <location>
        <begin position="153"/>
        <end position="167"/>
    </location>
</feature>
<dbReference type="InterPro" id="IPR008271">
    <property type="entry name" value="Ser/Thr_kinase_AS"/>
</dbReference>
<gene>
    <name evidence="9" type="ordered locus">DEHA2D03014g</name>
</gene>
<evidence type="ECO:0000256" key="6">
    <source>
        <dbReference type="PROSITE-ProRule" id="PRU10141"/>
    </source>
</evidence>
<dbReference type="InterPro" id="IPR017441">
    <property type="entry name" value="Protein_kinase_ATP_BS"/>
</dbReference>
<dbReference type="eggNOG" id="KOG0601">
    <property type="taxonomic scope" value="Eukaryota"/>
</dbReference>
<comment type="similarity">
    <text evidence="5">Belongs to the protein kinase superfamily. Ser/Thr protein kinase family. GCN2 subfamily.</text>
</comment>
<dbReference type="Gene3D" id="1.10.510.10">
    <property type="entry name" value="Transferase(Phosphotransferase) domain 1"/>
    <property type="match status" value="1"/>
</dbReference>
<evidence type="ECO:0000256" key="2">
    <source>
        <dbReference type="ARBA" id="ARBA00022741"/>
    </source>
</evidence>
<evidence type="ECO:0000256" key="7">
    <source>
        <dbReference type="SAM" id="MobiDB-lite"/>
    </source>
</evidence>
<dbReference type="FunCoup" id="Q6BT72">
    <property type="interactions" value="382"/>
</dbReference>
<feature type="compositionally biased region" description="Polar residues" evidence="7">
    <location>
        <begin position="409"/>
        <end position="419"/>
    </location>
</feature>
<dbReference type="GO" id="GO:0110031">
    <property type="term" value="P:negative regulation of G2/MI transition of meiotic cell cycle"/>
    <property type="evidence" value="ECO:0007669"/>
    <property type="project" value="TreeGrafter"/>
</dbReference>
<dbReference type="InterPro" id="IPR000719">
    <property type="entry name" value="Prot_kinase_dom"/>
</dbReference>
<evidence type="ECO:0000256" key="5">
    <source>
        <dbReference type="ARBA" id="ARBA00037982"/>
    </source>
</evidence>
<dbReference type="GO" id="GO:0030447">
    <property type="term" value="P:filamentous growth"/>
    <property type="evidence" value="ECO:0007669"/>
    <property type="project" value="UniProtKB-ARBA"/>
</dbReference>
<feature type="compositionally biased region" description="Basic and acidic residues" evidence="7">
    <location>
        <begin position="424"/>
        <end position="434"/>
    </location>
</feature>
<dbReference type="SMART" id="SM00220">
    <property type="entry name" value="S_TKc"/>
    <property type="match status" value="1"/>
</dbReference>
<feature type="region of interest" description="Disordered" evidence="7">
    <location>
        <begin position="185"/>
        <end position="210"/>
    </location>
</feature>
<keyword evidence="10" id="KW-1185">Reference proteome</keyword>
<dbReference type="OrthoDB" id="5337378at2759"/>
<evidence type="ECO:0000256" key="1">
    <source>
        <dbReference type="ARBA" id="ARBA00022679"/>
    </source>
</evidence>
<dbReference type="KEGG" id="dha:DEHA2D03014g"/>
<dbReference type="PANTHER" id="PTHR11042:SF196">
    <property type="entry name" value="MITOSIS INHIBITOR PROTEIN KINASE SWE1"/>
    <property type="match status" value="1"/>
</dbReference>
<dbReference type="GO" id="GO:0005634">
    <property type="term" value="C:nucleus"/>
    <property type="evidence" value="ECO:0007669"/>
    <property type="project" value="TreeGrafter"/>
</dbReference>
<feature type="compositionally biased region" description="Basic and acidic residues" evidence="7">
    <location>
        <begin position="185"/>
        <end position="195"/>
    </location>
</feature>
<feature type="region of interest" description="Disordered" evidence="7">
    <location>
        <begin position="270"/>
        <end position="340"/>
    </location>
</feature>
<dbReference type="InterPro" id="IPR011009">
    <property type="entry name" value="Kinase-like_dom_sf"/>
</dbReference>